<keyword evidence="4" id="KW-0804">Transcription</keyword>
<dbReference type="InterPro" id="IPR001739">
    <property type="entry name" value="Methyl_CpG_DNA-bd"/>
</dbReference>
<name>A0A9Q1KTH3_9CARY</name>
<dbReference type="Proteomes" id="UP001153076">
    <property type="component" value="Unassembled WGS sequence"/>
</dbReference>
<feature type="compositionally biased region" description="Basic and acidic residues" evidence="6">
    <location>
        <begin position="683"/>
        <end position="699"/>
    </location>
</feature>
<feature type="region of interest" description="Disordered" evidence="6">
    <location>
        <begin position="656"/>
        <end position="776"/>
    </location>
</feature>
<feature type="region of interest" description="Disordered" evidence="6">
    <location>
        <begin position="337"/>
        <end position="359"/>
    </location>
</feature>
<feature type="region of interest" description="Disordered" evidence="6">
    <location>
        <begin position="235"/>
        <end position="294"/>
    </location>
</feature>
<evidence type="ECO:0000256" key="4">
    <source>
        <dbReference type="ARBA" id="ARBA00023163"/>
    </source>
</evidence>
<accession>A0A9Q1KTH3</accession>
<dbReference type="EMBL" id="JAKOGI010000022">
    <property type="protein sequence ID" value="KAJ8449288.1"/>
    <property type="molecule type" value="Genomic_DNA"/>
</dbReference>
<feature type="compositionally biased region" description="Basic and acidic residues" evidence="6">
    <location>
        <begin position="737"/>
        <end position="776"/>
    </location>
</feature>
<evidence type="ECO:0000313" key="9">
    <source>
        <dbReference type="Proteomes" id="UP001153076"/>
    </source>
</evidence>
<feature type="compositionally biased region" description="Low complexity" evidence="6">
    <location>
        <begin position="347"/>
        <end position="359"/>
    </location>
</feature>
<feature type="region of interest" description="Disordered" evidence="6">
    <location>
        <begin position="866"/>
        <end position="915"/>
    </location>
</feature>
<evidence type="ECO:0000256" key="1">
    <source>
        <dbReference type="ARBA" id="ARBA00004123"/>
    </source>
</evidence>
<comment type="subcellular location">
    <subcellularLocation>
        <location evidence="1">Nucleus</location>
    </subcellularLocation>
</comment>
<sequence>MVSKKQEDRLPPGWKLEIRVRNSRKFKCYINLKTHKKFYSKVSMLRYIKDRSISNKSSSTMKGHVQKSSEKKRLNVVQANESDEWLPIGWIMESRRRKSGARKGTTYKFCAKRLSMKNLCALMVILRGRKMLSVDKVTSSESGTSLVLGNVIQVVVQRTIDDELPSGWIKEIRNKMIGKRVARSDPFYIDTATGLVFRSKPDALRYIRTGEISKHAYRRKNGSTSGEEFALVKTSPLSPGEREKVAKTPTRKQLFPNEVSPKQCISALSEASGTKEPGSRRTTRSSSRVGLAPVHEASLKKSTLLQPATIAEEMIPEKSLTESHAATEVGPKQCISALPEASGIKQTGSRRSTRSSSRIGRFPVHEASFERSTLLQPVTVAEAMIPEKSLTEKLVATEVSPKHCISALPEVSGIKQTGSRRHTRSSFRAGLVPVHEANLEQSTLLQPAIVAEGMIPEKSLSEKLAAIEVTEGMTKVSVPVRDIDGRRNDDAHCESKPSTVTSKDMPIEEKLETVALKDCSNEKAQVGKRKMKDRKTSTLPSRSSRRLAGGNVEAVSQAIPIEHALRVTNRSSIKNRVNPSSGSIPSESQEKPQTLNVIAQNGLAFQEEKLRPLNIDTKTVLATPENSSKEMDIIIDIVTQINAQVLEIDLEEYPPGFDPRTEALPIKLGQSSVDPADPLAGSKMEKSSGDNQLTEREPEADPTGTLGGSKMEKSARDSQLTEREPETDPTDKLAGSKMDKSPMDSQLTEREPETLREGNIDKSSGETETLPEGRIDKSFGVGLILKEQQDTCPTSRAEKSTGDCLIQADQPAVVERDLEQPDSQFSLSSPLWSDPCLEFAYKTLTGAIPLDDNLAIEDYIQHQLRTSEQSNNSRSLPDIGMPSFFQSHEPKPVSPFPKDVSIPNANGFGSQQPSR</sequence>
<dbReference type="PROSITE" id="PS50982">
    <property type="entry name" value="MBD"/>
    <property type="match status" value="2"/>
</dbReference>
<dbReference type="InterPro" id="IPR016177">
    <property type="entry name" value="DNA-bd_dom_sf"/>
</dbReference>
<evidence type="ECO:0000256" key="6">
    <source>
        <dbReference type="SAM" id="MobiDB-lite"/>
    </source>
</evidence>
<dbReference type="SUPFAM" id="SSF54171">
    <property type="entry name" value="DNA-binding domain"/>
    <property type="match status" value="2"/>
</dbReference>
<feature type="domain" description="MBD" evidence="7">
    <location>
        <begin position="1"/>
        <end position="72"/>
    </location>
</feature>
<keyword evidence="3" id="KW-0238">DNA-binding</keyword>
<comment type="caution">
    <text evidence="8">The sequence shown here is derived from an EMBL/GenBank/DDBJ whole genome shotgun (WGS) entry which is preliminary data.</text>
</comment>
<proteinExistence type="predicted"/>
<evidence type="ECO:0000259" key="7">
    <source>
        <dbReference type="PROSITE" id="PS50982"/>
    </source>
</evidence>
<dbReference type="AlphaFoldDB" id="A0A9Q1KTH3"/>
<keyword evidence="9" id="KW-1185">Reference proteome</keyword>
<dbReference type="Gene3D" id="3.30.890.10">
    <property type="entry name" value="Methyl-cpg-binding Protein 2, Chain A"/>
    <property type="match status" value="2"/>
</dbReference>
<keyword evidence="2" id="KW-0805">Transcription regulation</keyword>
<dbReference type="PANTHER" id="PTHR34067:SF20">
    <property type="entry name" value="OS08G0206700 PROTEIN"/>
    <property type="match status" value="1"/>
</dbReference>
<feature type="domain" description="MBD" evidence="7">
    <location>
        <begin position="154"/>
        <end position="227"/>
    </location>
</feature>
<dbReference type="Pfam" id="PF01429">
    <property type="entry name" value="MBD"/>
    <property type="match status" value="1"/>
</dbReference>
<dbReference type="PANTHER" id="PTHR34067">
    <property type="entry name" value="OS04G0193200 PROTEIN"/>
    <property type="match status" value="1"/>
</dbReference>
<protein>
    <recommendedName>
        <fullName evidence="7">MBD domain-containing protein</fullName>
    </recommendedName>
</protein>
<dbReference type="OrthoDB" id="10072024at2759"/>
<feature type="compositionally biased region" description="Polar residues" evidence="6">
    <location>
        <begin position="903"/>
        <end position="915"/>
    </location>
</feature>
<keyword evidence="5" id="KW-0539">Nucleus</keyword>
<evidence type="ECO:0000256" key="5">
    <source>
        <dbReference type="ARBA" id="ARBA00023242"/>
    </source>
</evidence>
<dbReference type="InterPro" id="IPR038945">
    <property type="entry name" value="MBD13-like"/>
</dbReference>
<evidence type="ECO:0000313" key="8">
    <source>
        <dbReference type="EMBL" id="KAJ8449288.1"/>
    </source>
</evidence>
<dbReference type="GO" id="GO:0003677">
    <property type="term" value="F:DNA binding"/>
    <property type="evidence" value="ECO:0007669"/>
    <property type="project" value="UniProtKB-KW"/>
</dbReference>
<feature type="compositionally biased region" description="Basic and acidic residues" evidence="6">
    <location>
        <begin position="710"/>
        <end position="731"/>
    </location>
</feature>
<reference evidence="8" key="1">
    <citation type="submission" date="2022-04" db="EMBL/GenBank/DDBJ databases">
        <title>Carnegiea gigantea Genome sequencing and assembly v2.</title>
        <authorList>
            <person name="Copetti D."/>
            <person name="Sanderson M.J."/>
            <person name="Burquez A."/>
            <person name="Wojciechowski M.F."/>
        </authorList>
    </citation>
    <scope>NUCLEOTIDE SEQUENCE</scope>
    <source>
        <strain evidence="8">SGP5-SGP5p</strain>
        <tissue evidence="8">Aerial part</tissue>
    </source>
</reference>
<evidence type="ECO:0000256" key="3">
    <source>
        <dbReference type="ARBA" id="ARBA00023125"/>
    </source>
</evidence>
<dbReference type="GO" id="GO:0005634">
    <property type="term" value="C:nucleus"/>
    <property type="evidence" value="ECO:0007669"/>
    <property type="project" value="UniProtKB-SubCell"/>
</dbReference>
<feature type="region of interest" description="Disordered" evidence="6">
    <location>
        <begin position="522"/>
        <end position="548"/>
    </location>
</feature>
<organism evidence="8 9">
    <name type="scientific">Carnegiea gigantea</name>
    <dbReference type="NCBI Taxonomy" id="171969"/>
    <lineage>
        <taxon>Eukaryota</taxon>
        <taxon>Viridiplantae</taxon>
        <taxon>Streptophyta</taxon>
        <taxon>Embryophyta</taxon>
        <taxon>Tracheophyta</taxon>
        <taxon>Spermatophyta</taxon>
        <taxon>Magnoliopsida</taxon>
        <taxon>eudicotyledons</taxon>
        <taxon>Gunneridae</taxon>
        <taxon>Pentapetalae</taxon>
        <taxon>Caryophyllales</taxon>
        <taxon>Cactineae</taxon>
        <taxon>Cactaceae</taxon>
        <taxon>Cactoideae</taxon>
        <taxon>Echinocereeae</taxon>
        <taxon>Carnegiea</taxon>
    </lineage>
</organism>
<feature type="compositionally biased region" description="Polar residues" evidence="6">
    <location>
        <begin position="866"/>
        <end position="875"/>
    </location>
</feature>
<evidence type="ECO:0000256" key="2">
    <source>
        <dbReference type="ARBA" id="ARBA00023015"/>
    </source>
</evidence>
<gene>
    <name evidence="8" type="ORF">Cgig2_002420</name>
</gene>